<dbReference type="EMBL" id="CAGKOT010000020">
    <property type="protein sequence ID" value="CAB5364946.1"/>
    <property type="molecule type" value="Genomic_DNA"/>
</dbReference>
<protein>
    <submittedName>
        <fullName evidence="2">Uncharacterized protein</fullName>
    </submittedName>
</protein>
<evidence type="ECO:0000313" key="3">
    <source>
        <dbReference type="Proteomes" id="UP000684084"/>
    </source>
</evidence>
<dbReference type="Proteomes" id="UP000684084">
    <property type="component" value="Unassembled WGS sequence"/>
</dbReference>
<dbReference type="VEuPathDB" id="FungiDB:RhiirFUN_019878"/>
<comment type="caution">
    <text evidence="2">The sequence shown here is derived from an EMBL/GenBank/DDBJ whole genome shotgun (WGS) entry which is preliminary data.</text>
</comment>
<dbReference type="CDD" id="cd00084">
    <property type="entry name" value="HMG-box_SF"/>
    <property type="match status" value="1"/>
</dbReference>
<proteinExistence type="predicted"/>
<evidence type="ECO:0000256" key="1">
    <source>
        <dbReference type="SAM" id="MobiDB-lite"/>
    </source>
</evidence>
<accession>A0A916E5Z4</accession>
<reference evidence="2" key="1">
    <citation type="submission" date="2020-05" db="EMBL/GenBank/DDBJ databases">
        <authorList>
            <person name="Rincon C."/>
            <person name="Sanders R I."/>
            <person name="Robbins C."/>
            <person name="Chaturvedi A."/>
        </authorList>
    </citation>
    <scope>NUCLEOTIDE SEQUENCE</scope>
    <source>
        <strain evidence="2">CHB12</strain>
    </source>
</reference>
<gene>
    <name evidence="2" type="ORF">CHRIB12_LOCUS10224</name>
</gene>
<name>A0A916E5Z4_9GLOM</name>
<organism evidence="2 3">
    <name type="scientific">Rhizophagus irregularis</name>
    <dbReference type="NCBI Taxonomy" id="588596"/>
    <lineage>
        <taxon>Eukaryota</taxon>
        <taxon>Fungi</taxon>
        <taxon>Fungi incertae sedis</taxon>
        <taxon>Mucoromycota</taxon>
        <taxon>Glomeromycotina</taxon>
        <taxon>Glomeromycetes</taxon>
        <taxon>Glomerales</taxon>
        <taxon>Glomeraceae</taxon>
        <taxon>Rhizophagus</taxon>
    </lineage>
</organism>
<dbReference type="AlphaFoldDB" id="A0A916E5Z4"/>
<sequence>MCCKISLGFGSIGHKKIVRFFRIVSDFIFDYVIFASRIHNLNILDKNILCPILFSFFFFFRSPPNSCLLTFFIQVTTNQIYYNFTYLPSFSTHIPLLIIVRSALNNKYLRFTPNNNKNLEILRKRIELFLGRATVQRIEKSRDISGFDLFKKDWYKSNPGNNPLKSNHLVSAAWKLVSSEQKHVYHELAMKQNTKPPTLNPSASTRTNERRGYMNDMKKLADMLSLKCGVESFIVLSSRIPGENFGEITGSDKGLLAAEDLRWTQSFLEFGLKIQNNENGDREEQPPPPRPIKKARKNMNEGRQFIAHRMKELYREIVGYGVVPYSNWETEKHKLEIDVVGWPEGMPFTAHAFKRDQMQEIINALEQGKIKFISTKQTLKKDNNDNMETKMELDGK</sequence>
<feature type="region of interest" description="Disordered" evidence="1">
    <location>
        <begin position="275"/>
        <end position="298"/>
    </location>
</feature>
<evidence type="ECO:0000313" key="2">
    <source>
        <dbReference type="EMBL" id="CAB5364946.1"/>
    </source>
</evidence>
<dbReference type="OrthoDB" id="2320394at2759"/>